<evidence type="ECO:0000313" key="6">
    <source>
        <dbReference type="RefSeq" id="WP_084544996.1"/>
    </source>
</evidence>
<name>A0A8B6XBH8_9BURK</name>
<organism evidence="5 6">
    <name type="scientific">Derxia gummosa DSM 723</name>
    <dbReference type="NCBI Taxonomy" id="1121388"/>
    <lineage>
        <taxon>Bacteria</taxon>
        <taxon>Pseudomonadati</taxon>
        <taxon>Pseudomonadota</taxon>
        <taxon>Betaproteobacteria</taxon>
        <taxon>Burkholderiales</taxon>
        <taxon>Alcaligenaceae</taxon>
        <taxon>Derxia</taxon>
    </lineage>
</organism>
<protein>
    <submittedName>
        <fullName evidence="6">HlyD family efflux transporter periplasmic adaptor subunit</fullName>
    </submittedName>
</protein>
<dbReference type="Pfam" id="PF25963">
    <property type="entry name" value="Beta-barrel_AAEA"/>
    <property type="match status" value="1"/>
</dbReference>
<dbReference type="SUPFAM" id="SSF111369">
    <property type="entry name" value="HlyD-like secretion proteins"/>
    <property type="match status" value="3"/>
</dbReference>
<feature type="domain" description="Multidrug resistance protein MdtA-like barrel-sandwich hybrid" evidence="3">
    <location>
        <begin position="47"/>
        <end position="238"/>
    </location>
</feature>
<feature type="domain" description="p-hydroxybenzoic acid efflux pump subunit AaeA-like beta-barrel" evidence="4">
    <location>
        <begin position="243"/>
        <end position="337"/>
    </location>
</feature>
<dbReference type="Gene3D" id="2.40.50.100">
    <property type="match status" value="1"/>
</dbReference>
<dbReference type="InterPro" id="IPR058634">
    <property type="entry name" value="AaeA-lik-b-barrel"/>
</dbReference>
<evidence type="ECO:0000313" key="5">
    <source>
        <dbReference type="Proteomes" id="UP000675920"/>
    </source>
</evidence>
<evidence type="ECO:0000256" key="1">
    <source>
        <dbReference type="SAM" id="Coils"/>
    </source>
</evidence>
<evidence type="ECO:0000259" key="3">
    <source>
        <dbReference type="Pfam" id="PF25917"/>
    </source>
</evidence>
<dbReference type="InterPro" id="IPR050393">
    <property type="entry name" value="MFP_Efflux_Pump"/>
</dbReference>
<dbReference type="Proteomes" id="UP000675920">
    <property type="component" value="Unplaced"/>
</dbReference>
<sequence length="357" mass="37245">MSGWRTPAARAVALLAVGAAALLGLRVLTVLDARPRTHDAYLYADSAALAPDVNGRITRIAVRDHERVRAGATLVEIDAEPYELRLAQARAQRDALRAQIDTTARQVTAQGSGADAARSAVERARVQLGLARDTLARVEPLLGAGYVTRQQVDEARANERSAEAALAGALLQATQARQAVTDTGGLVAQLRAADAAVALAERDLRNTVLRAPFDGTVAGLELSEGSYAAAGHALFSLVRADRWYAVADFRETELGALAIGAPATVWRLGDDGRAPLRGRVESIGPGVRPENGGAPGLPAVGRTLGWVVVAQRFPVRILLDAAPPEALRVGATVSVRVEPEAGAAPSETAGAGAARDR</sequence>
<dbReference type="AlphaFoldDB" id="A0A8B6XBH8"/>
<keyword evidence="5" id="KW-1185">Reference proteome</keyword>
<feature type="coiled-coil region" evidence="1">
    <location>
        <begin position="79"/>
        <end position="106"/>
    </location>
</feature>
<proteinExistence type="predicted"/>
<dbReference type="RefSeq" id="WP_084544996.1">
    <property type="nucleotide sequence ID" value="NZ_AXWS01000013.1"/>
</dbReference>
<dbReference type="Gene3D" id="1.10.287.470">
    <property type="entry name" value="Helix hairpin bin"/>
    <property type="match status" value="2"/>
</dbReference>
<evidence type="ECO:0000259" key="4">
    <source>
        <dbReference type="Pfam" id="PF25963"/>
    </source>
</evidence>
<keyword evidence="1" id="KW-0175">Coiled coil</keyword>
<dbReference type="PANTHER" id="PTHR30367">
    <property type="entry name" value="P-HYDROXYBENZOIC ACID EFFLUX PUMP SUBUNIT AAEA-RELATED"/>
    <property type="match status" value="1"/>
</dbReference>
<feature type="region of interest" description="Disordered" evidence="2">
    <location>
        <begin position="338"/>
        <end position="357"/>
    </location>
</feature>
<accession>A0A8B6XBH8</accession>
<dbReference type="OrthoDB" id="9811754at2"/>
<evidence type="ECO:0000256" key="2">
    <source>
        <dbReference type="SAM" id="MobiDB-lite"/>
    </source>
</evidence>
<dbReference type="PANTHER" id="PTHR30367:SF1">
    <property type="entry name" value="MULTIDRUG RESISTANCE PROTEIN MDTN"/>
    <property type="match status" value="1"/>
</dbReference>
<dbReference type="Gene3D" id="2.40.30.170">
    <property type="match status" value="1"/>
</dbReference>
<reference evidence="6" key="1">
    <citation type="submission" date="2025-08" db="UniProtKB">
        <authorList>
            <consortium name="RefSeq"/>
        </authorList>
    </citation>
    <scope>IDENTIFICATION</scope>
</reference>
<dbReference type="Pfam" id="PF25917">
    <property type="entry name" value="BSH_RND"/>
    <property type="match status" value="1"/>
</dbReference>
<feature type="compositionally biased region" description="Low complexity" evidence="2">
    <location>
        <begin position="340"/>
        <end position="357"/>
    </location>
</feature>
<dbReference type="InterPro" id="IPR058625">
    <property type="entry name" value="MdtA-like_BSH"/>
</dbReference>